<dbReference type="GO" id="GO:0001228">
    <property type="term" value="F:DNA-binding transcription activator activity, RNA polymerase II-specific"/>
    <property type="evidence" value="ECO:0007669"/>
    <property type="project" value="TreeGrafter"/>
</dbReference>
<dbReference type="Proteomes" id="UP001151699">
    <property type="component" value="Chromosome B"/>
</dbReference>
<feature type="compositionally biased region" description="Low complexity" evidence="5">
    <location>
        <begin position="129"/>
        <end position="145"/>
    </location>
</feature>
<dbReference type="FunFam" id="1.10.30.10:FF:000002">
    <property type="entry name" value="transcription factor Sox-2"/>
    <property type="match status" value="1"/>
</dbReference>
<dbReference type="PANTHER" id="PTHR10270:SF323">
    <property type="entry name" value="TRANSCRIPTION FACTOR SOX-14-RELATED"/>
    <property type="match status" value="1"/>
</dbReference>
<gene>
    <name evidence="7" type="primary">Sox14</name>
    <name evidence="7" type="ORF">Bhyg_07198</name>
</gene>
<evidence type="ECO:0000256" key="1">
    <source>
        <dbReference type="ARBA" id="ARBA00004123"/>
    </source>
</evidence>
<dbReference type="Gene3D" id="1.10.30.10">
    <property type="entry name" value="High mobility group box domain"/>
    <property type="match status" value="1"/>
</dbReference>
<dbReference type="InterPro" id="IPR036910">
    <property type="entry name" value="HMG_box_dom_sf"/>
</dbReference>
<dbReference type="InterPro" id="IPR050140">
    <property type="entry name" value="SRY-related_HMG-box_TF-like"/>
</dbReference>
<dbReference type="GO" id="GO:0005634">
    <property type="term" value="C:nucleus"/>
    <property type="evidence" value="ECO:0007669"/>
    <property type="project" value="UniProtKB-SubCell"/>
</dbReference>
<evidence type="ECO:0000256" key="4">
    <source>
        <dbReference type="PROSITE-ProRule" id="PRU00267"/>
    </source>
</evidence>
<keyword evidence="3 4" id="KW-0539">Nucleus</keyword>
<accession>A0A9Q0N347</accession>
<evidence type="ECO:0000256" key="2">
    <source>
        <dbReference type="ARBA" id="ARBA00023125"/>
    </source>
</evidence>
<feature type="region of interest" description="Disordered" evidence="5">
    <location>
        <begin position="98"/>
        <end position="147"/>
    </location>
</feature>
<comment type="caution">
    <text evidence="7">The sequence shown here is derived from an EMBL/GenBank/DDBJ whole genome shotgun (WGS) entry which is preliminary data.</text>
</comment>
<keyword evidence="2 4" id="KW-0238">DNA-binding</keyword>
<feature type="DNA-binding region" description="HMG box" evidence="4">
    <location>
        <begin position="28"/>
        <end position="96"/>
    </location>
</feature>
<dbReference type="SUPFAM" id="SSF47095">
    <property type="entry name" value="HMG-box"/>
    <property type="match status" value="1"/>
</dbReference>
<reference evidence="7" key="1">
    <citation type="submission" date="2022-07" db="EMBL/GenBank/DDBJ databases">
        <authorList>
            <person name="Trinca V."/>
            <person name="Uliana J.V.C."/>
            <person name="Torres T.T."/>
            <person name="Ward R.J."/>
            <person name="Monesi N."/>
        </authorList>
    </citation>
    <scope>NUCLEOTIDE SEQUENCE</scope>
    <source>
        <strain evidence="7">HSMRA1968</strain>
        <tissue evidence="7">Whole embryos</tissue>
    </source>
</reference>
<dbReference type="EMBL" id="WJQU01000002">
    <property type="protein sequence ID" value="KAJ6642251.1"/>
    <property type="molecule type" value="Genomic_DNA"/>
</dbReference>
<evidence type="ECO:0000313" key="7">
    <source>
        <dbReference type="EMBL" id="KAJ6642251.1"/>
    </source>
</evidence>
<dbReference type="CDD" id="cd22029">
    <property type="entry name" value="HMG-box_SoxC"/>
    <property type="match status" value="1"/>
</dbReference>
<dbReference type="GO" id="GO:0000122">
    <property type="term" value="P:negative regulation of transcription by RNA polymerase II"/>
    <property type="evidence" value="ECO:0007669"/>
    <property type="project" value="TreeGrafter"/>
</dbReference>
<evidence type="ECO:0000259" key="6">
    <source>
        <dbReference type="PROSITE" id="PS50118"/>
    </source>
</evidence>
<feature type="compositionally biased region" description="Basic residues" evidence="5">
    <location>
        <begin position="98"/>
        <end position="108"/>
    </location>
</feature>
<comment type="subcellular location">
    <subcellularLocation>
        <location evidence="1">Nucleus</location>
    </subcellularLocation>
</comment>
<dbReference type="AlphaFoldDB" id="A0A9Q0N347"/>
<proteinExistence type="predicted"/>
<keyword evidence="8" id="KW-1185">Reference proteome</keyword>
<dbReference type="OrthoDB" id="6247875at2759"/>
<dbReference type="GO" id="GO:0007420">
    <property type="term" value="P:brain development"/>
    <property type="evidence" value="ECO:0007669"/>
    <property type="project" value="TreeGrafter"/>
</dbReference>
<dbReference type="InterPro" id="IPR009071">
    <property type="entry name" value="HMG_box_dom"/>
</dbReference>
<dbReference type="GO" id="GO:0000978">
    <property type="term" value="F:RNA polymerase II cis-regulatory region sequence-specific DNA binding"/>
    <property type="evidence" value="ECO:0007669"/>
    <property type="project" value="TreeGrafter"/>
</dbReference>
<protein>
    <submittedName>
        <fullName evidence="7">Transcription factor SOX-14</fullName>
    </submittedName>
</protein>
<sequence>MIFPDPHIKRDVGLSNYLKTKKHSPGHIKRPMNPFMVWSQIQRRIICEKTPDMHNAEISKSLGARWKDLTEVQKQPFIEEAERLRKLHSLEYPGYKYCPKKKQPKSQKRIASPISKKTAARKSGKLPKNDSNNNNNNNSFSTSDSIQPEMAKLRRELPSMDIDNCSIPTPNCQMPFSANDLIPNSPESAKLFDDNSILCSSESNDQMYVDEKFPYNVIMDQLNTEETYKILTPDEIYELPGDDKTFGNFKFNQTKLFDDGTDRFEILTSSDANLNSASRTYNKINLDQLNEVMVDDFAGDIFRNDLSNFDETASSSSGSHLKFDCSDDVFSDNDIAYYLNNIKTEI</sequence>
<feature type="domain" description="HMG box" evidence="6">
    <location>
        <begin position="28"/>
        <end position="96"/>
    </location>
</feature>
<dbReference type="GO" id="GO:0030182">
    <property type="term" value="P:neuron differentiation"/>
    <property type="evidence" value="ECO:0007669"/>
    <property type="project" value="TreeGrafter"/>
</dbReference>
<dbReference type="Pfam" id="PF00505">
    <property type="entry name" value="HMG_box"/>
    <property type="match status" value="1"/>
</dbReference>
<name>A0A9Q0N347_9DIPT</name>
<dbReference type="PANTHER" id="PTHR10270">
    <property type="entry name" value="SOX TRANSCRIPTION FACTOR"/>
    <property type="match status" value="1"/>
</dbReference>
<dbReference type="SMART" id="SM00398">
    <property type="entry name" value="HMG"/>
    <property type="match status" value="1"/>
</dbReference>
<dbReference type="PROSITE" id="PS50118">
    <property type="entry name" value="HMG_BOX_2"/>
    <property type="match status" value="1"/>
</dbReference>
<evidence type="ECO:0000313" key="8">
    <source>
        <dbReference type="Proteomes" id="UP001151699"/>
    </source>
</evidence>
<evidence type="ECO:0000256" key="3">
    <source>
        <dbReference type="ARBA" id="ARBA00023242"/>
    </source>
</evidence>
<evidence type="ECO:0000256" key="5">
    <source>
        <dbReference type="SAM" id="MobiDB-lite"/>
    </source>
</evidence>
<organism evidence="7 8">
    <name type="scientific">Pseudolycoriella hygida</name>
    <dbReference type="NCBI Taxonomy" id="35572"/>
    <lineage>
        <taxon>Eukaryota</taxon>
        <taxon>Metazoa</taxon>
        <taxon>Ecdysozoa</taxon>
        <taxon>Arthropoda</taxon>
        <taxon>Hexapoda</taxon>
        <taxon>Insecta</taxon>
        <taxon>Pterygota</taxon>
        <taxon>Neoptera</taxon>
        <taxon>Endopterygota</taxon>
        <taxon>Diptera</taxon>
        <taxon>Nematocera</taxon>
        <taxon>Sciaroidea</taxon>
        <taxon>Sciaridae</taxon>
        <taxon>Pseudolycoriella</taxon>
    </lineage>
</organism>